<dbReference type="GO" id="GO:0003677">
    <property type="term" value="F:DNA binding"/>
    <property type="evidence" value="ECO:0007669"/>
    <property type="project" value="InterPro"/>
</dbReference>
<evidence type="ECO:0000259" key="1">
    <source>
        <dbReference type="PROSITE" id="PS50943"/>
    </source>
</evidence>
<dbReference type="Proteomes" id="UP000249146">
    <property type="component" value="Unassembled WGS sequence"/>
</dbReference>
<feature type="domain" description="HTH cro/C1-type" evidence="1">
    <location>
        <begin position="1"/>
        <end position="38"/>
    </location>
</feature>
<dbReference type="Pfam" id="PF01381">
    <property type="entry name" value="HTH_3"/>
    <property type="match status" value="1"/>
</dbReference>
<organism evidence="2 3">
    <name type="scientific">Dehalococcoides mccartyi</name>
    <dbReference type="NCBI Taxonomy" id="61435"/>
    <lineage>
        <taxon>Bacteria</taxon>
        <taxon>Bacillati</taxon>
        <taxon>Chloroflexota</taxon>
        <taxon>Dehalococcoidia</taxon>
        <taxon>Dehalococcoidales</taxon>
        <taxon>Dehalococcoidaceae</taxon>
        <taxon>Dehalococcoides</taxon>
    </lineage>
</organism>
<evidence type="ECO:0000313" key="3">
    <source>
        <dbReference type="Proteomes" id="UP000249146"/>
    </source>
</evidence>
<proteinExistence type="predicted"/>
<name>A0A328ELC7_9CHLR</name>
<sequence>MSGVSRTTIVAIENNQHAPQPLTIHKLAKALEVEPNQIEHNS</sequence>
<dbReference type="PROSITE" id="PS50943">
    <property type="entry name" value="HTH_CROC1"/>
    <property type="match status" value="1"/>
</dbReference>
<dbReference type="CDD" id="cd00093">
    <property type="entry name" value="HTH_XRE"/>
    <property type="match status" value="1"/>
</dbReference>
<dbReference type="Gene3D" id="1.10.260.40">
    <property type="entry name" value="lambda repressor-like DNA-binding domains"/>
    <property type="match status" value="1"/>
</dbReference>
<accession>A0A328ELC7</accession>
<dbReference type="InterPro" id="IPR001387">
    <property type="entry name" value="Cro/C1-type_HTH"/>
</dbReference>
<dbReference type="AlphaFoldDB" id="A0A328ELC7"/>
<dbReference type="SUPFAM" id="SSF47413">
    <property type="entry name" value="lambda repressor-like DNA-binding domains"/>
    <property type="match status" value="1"/>
</dbReference>
<dbReference type="EMBL" id="QGLC01000025">
    <property type="protein sequence ID" value="RAL68826.1"/>
    <property type="molecule type" value="Genomic_DNA"/>
</dbReference>
<gene>
    <name evidence="2" type="ORF">C1G87_1591</name>
</gene>
<evidence type="ECO:0000313" key="2">
    <source>
        <dbReference type="EMBL" id="RAL68826.1"/>
    </source>
</evidence>
<comment type="caution">
    <text evidence="2">The sequence shown here is derived from an EMBL/GenBank/DDBJ whole genome shotgun (WGS) entry which is preliminary data.</text>
</comment>
<dbReference type="InterPro" id="IPR010982">
    <property type="entry name" value="Lambda_DNA-bd_dom_sf"/>
</dbReference>
<protein>
    <recommendedName>
        <fullName evidence="1">HTH cro/C1-type domain-containing protein</fullName>
    </recommendedName>
</protein>
<reference evidence="2 3" key="1">
    <citation type="submission" date="2018-05" db="EMBL/GenBank/DDBJ databases">
        <title>Draft genome sequences of Dehalococcoides mccartyi strains RC and KS.</title>
        <authorList>
            <person name="Higgins S.A."/>
            <person name="Padilla-Crespo E."/>
            <person name="Loeffler F.E."/>
        </authorList>
    </citation>
    <scope>NUCLEOTIDE SEQUENCE [LARGE SCALE GENOMIC DNA]</scope>
    <source>
        <strain evidence="2 3">RC</strain>
    </source>
</reference>